<evidence type="ECO:0000313" key="2">
    <source>
        <dbReference type="EMBL" id="THV14700.1"/>
    </source>
</evidence>
<feature type="domain" description="ER-bound oxygenase mpaB/mpaB'/Rubber oxygenase catalytic" evidence="1">
    <location>
        <begin position="19"/>
        <end position="248"/>
    </location>
</feature>
<sequence>MRTPRTPTRLADTFTTVGTTSSVANIVMQLSLPPVGEGVSESRVVSGSPRRRPVKRARTTATYLALATLGTEDDRAVMREAIAEVHRAVHSTPESPVRYSGNAADLQLWVAACLFRFFLDQFTTLYGPLDRAALDQLVANAAPLATGLNVKPADWPQDWPAFETYWDSMLPRLAISQEVRRDFESLADLSFLAEAWGGPGRLLSAVFGPTYHLMTRGNLPSHFRDLMRWSWTDADQRRFERVLWLQRWADRLGNRSVIRLFYRLHVWDFRLRRRLGIPVLGRLRLSEAMIRDGGGQRRWLRRSARG</sequence>
<keyword evidence="3" id="KW-1185">Reference proteome</keyword>
<gene>
    <name evidence="2" type="ORF">E9934_08585</name>
</gene>
<proteinExistence type="predicted"/>
<comment type="caution">
    <text evidence="2">The sequence shown here is derived from an EMBL/GenBank/DDBJ whole genome shotgun (WGS) entry which is preliminary data.</text>
</comment>
<dbReference type="EMBL" id="STGW01000004">
    <property type="protein sequence ID" value="THV14700.1"/>
    <property type="molecule type" value="Genomic_DNA"/>
</dbReference>
<evidence type="ECO:0000313" key="3">
    <source>
        <dbReference type="Proteomes" id="UP000307087"/>
    </source>
</evidence>
<dbReference type="Pfam" id="PF09995">
    <property type="entry name" value="MPAB_Lcp_cat"/>
    <property type="match status" value="1"/>
</dbReference>
<evidence type="ECO:0000259" key="1">
    <source>
        <dbReference type="Pfam" id="PF09995"/>
    </source>
</evidence>
<dbReference type="OrthoDB" id="3422701at2"/>
<protein>
    <submittedName>
        <fullName evidence="2">DUF2236 domain-containing protein</fullName>
    </submittedName>
</protein>
<dbReference type="PANTHER" id="PTHR36151">
    <property type="entry name" value="BLR2777 PROTEIN"/>
    <property type="match status" value="1"/>
</dbReference>
<dbReference type="Proteomes" id="UP000307087">
    <property type="component" value="Unassembled WGS sequence"/>
</dbReference>
<dbReference type="AlphaFoldDB" id="A0A4S8NDR6"/>
<accession>A0A4S8NDR6</accession>
<dbReference type="RefSeq" id="WP_136562463.1">
    <property type="nucleotide sequence ID" value="NZ_BAABLS010000003.1"/>
</dbReference>
<organism evidence="2 3">
    <name type="scientific">Nocardioides caeni</name>
    <dbReference type="NCBI Taxonomy" id="574700"/>
    <lineage>
        <taxon>Bacteria</taxon>
        <taxon>Bacillati</taxon>
        <taxon>Actinomycetota</taxon>
        <taxon>Actinomycetes</taxon>
        <taxon>Propionibacteriales</taxon>
        <taxon>Nocardioidaceae</taxon>
        <taxon>Nocardioides</taxon>
    </lineage>
</organism>
<reference evidence="2 3" key="1">
    <citation type="journal article" date="2009" name="Int. J. Syst. Evol. Microbiol.">
        <title>Nocardioides caeni sp. nov., isolated from wastewater.</title>
        <authorList>
            <person name="Yoon J.H."/>
            <person name="Kang S.J."/>
            <person name="Park S."/>
            <person name="Kim W."/>
            <person name="Oh T.K."/>
        </authorList>
    </citation>
    <scope>NUCLEOTIDE SEQUENCE [LARGE SCALE GENOMIC DNA]</scope>
    <source>
        <strain evidence="2 3">DSM 23134</strain>
    </source>
</reference>
<name>A0A4S8NDR6_9ACTN</name>
<dbReference type="PANTHER" id="PTHR36151:SF3">
    <property type="entry name" value="ER-BOUND OXYGENASE MPAB_MPAB'_RUBBER OXYGENASE CATALYTIC DOMAIN-CONTAINING PROTEIN"/>
    <property type="match status" value="1"/>
</dbReference>
<dbReference type="InterPro" id="IPR018713">
    <property type="entry name" value="MPAB/Lcp_cat_dom"/>
</dbReference>
<dbReference type="GO" id="GO:0016491">
    <property type="term" value="F:oxidoreductase activity"/>
    <property type="evidence" value="ECO:0007669"/>
    <property type="project" value="InterPro"/>
</dbReference>